<dbReference type="InterPro" id="IPR011990">
    <property type="entry name" value="TPR-like_helical_dom_sf"/>
</dbReference>
<reference evidence="3" key="1">
    <citation type="journal article" date="2021" name="IMA Fungus">
        <title>Genomic characterization of three marine fungi, including Emericellopsis atlantica sp. nov. with signatures of a generalist lifestyle and marine biomass degradation.</title>
        <authorList>
            <person name="Hagestad O.C."/>
            <person name="Hou L."/>
            <person name="Andersen J.H."/>
            <person name="Hansen E.H."/>
            <person name="Altermark B."/>
            <person name="Li C."/>
            <person name="Kuhnert E."/>
            <person name="Cox R.J."/>
            <person name="Crous P.W."/>
            <person name="Spatafora J.W."/>
            <person name="Lail K."/>
            <person name="Amirebrahimi M."/>
            <person name="Lipzen A."/>
            <person name="Pangilinan J."/>
            <person name="Andreopoulos W."/>
            <person name="Hayes R.D."/>
            <person name="Ng V."/>
            <person name="Grigoriev I.V."/>
            <person name="Jackson S.A."/>
            <person name="Sutton T.D.S."/>
            <person name="Dobson A.D.W."/>
            <person name="Rama T."/>
        </authorList>
    </citation>
    <scope>NUCLEOTIDE SEQUENCE</scope>
    <source>
        <strain evidence="3">TRa3180A</strain>
    </source>
</reference>
<feature type="region of interest" description="Disordered" evidence="2">
    <location>
        <begin position="235"/>
        <end position="257"/>
    </location>
</feature>
<keyword evidence="1" id="KW-0677">Repeat</keyword>
<proteinExistence type="predicted"/>
<dbReference type="OrthoDB" id="185373at2759"/>
<evidence type="ECO:0000256" key="1">
    <source>
        <dbReference type="ARBA" id="ARBA00022737"/>
    </source>
</evidence>
<dbReference type="Proteomes" id="UP000887226">
    <property type="component" value="Unassembled WGS sequence"/>
</dbReference>
<dbReference type="PANTHER" id="PTHR47942">
    <property type="entry name" value="TETRATRICOPEPTIDE REPEAT (TPR)-LIKE SUPERFAMILY PROTEIN-RELATED"/>
    <property type="match status" value="1"/>
</dbReference>
<evidence type="ECO:0000313" key="4">
    <source>
        <dbReference type="Proteomes" id="UP000887226"/>
    </source>
</evidence>
<dbReference type="EMBL" id="MU254334">
    <property type="protein sequence ID" value="KAG9240824.1"/>
    <property type="molecule type" value="Genomic_DNA"/>
</dbReference>
<name>A0A9P8CBE4_9HELO</name>
<keyword evidence="4" id="KW-1185">Reference proteome</keyword>
<comment type="caution">
    <text evidence="3">The sequence shown here is derived from an EMBL/GenBank/DDBJ whole genome shotgun (WGS) entry which is preliminary data.</text>
</comment>
<accession>A0A9P8CBE4</accession>
<dbReference type="InterPro" id="IPR051222">
    <property type="entry name" value="PPR/CCM1_RNA-binding"/>
</dbReference>
<evidence type="ECO:0000313" key="3">
    <source>
        <dbReference type="EMBL" id="KAG9240824.1"/>
    </source>
</evidence>
<gene>
    <name evidence="3" type="ORF">BJ878DRAFT_523949</name>
</gene>
<evidence type="ECO:0008006" key="5">
    <source>
        <dbReference type="Google" id="ProtNLM"/>
    </source>
</evidence>
<protein>
    <recommendedName>
        <fullName evidence="5">Pentatricopeptide repeat-containing protein</fullName>
    </recommendedName>
</protein>
<dbReference type="Gene3D" id="1.25.40.10">
    <property type="entry name" value="Tetratricopeptide repeat domain"/>
    <property type="match status" value="2"/>
</dbReference>
<dbReference type="AlphaFoldDB" id="A0A9P8CBE4"/>
<sequence length="984" mass="112664">MPPPHLNLASRTRGYVCNSCLLRPQTPLRRQPPWLLRNYTSENGAPRPRNRIRAPIAPEPLNDSIRYYEQGPGGERVEVEGEDPEEAELRETVEATLRNLDETITKKGKELGISPEELEKEYGMSQVELEAGLDDFGGEMGEEDLHGGVSGGEWSQQWTTENLEAMAQESDFDGSMSETFFINQMTEDDRTEYYQQERMTDRLLAQMEKYDNTDSLTEEEKEILQRELMAGIDGNLADDDGLDEIPPPTSVLPASRATTTTSNRTQTFEAADQPATVNNELVTGVSSNQEGFLDPDNFPEDYRKRVLGLDRALQRASTLLEENKLGENTQKATWQCYRLCGDGLFQRPENISMDVWSLLWDIFEKPMPKNYQRMEHIFKLGSDMRKVGVPFQPRQHMLFMEARFVEGDETGAIREWENTKETLGRDHLTFKRYWILGIRMFGEKGDAKKALDAVSQFLDRSSNAEDYRILLPVIRAYLTIDTKAGLRTAWAAYEKFKDNLGPLMRMEDYDAVIALFLAANKVPQALQVFTDMMFAGERYQERLKLGTDAIETQKEIKDLATIGTTLENSRAFAQLPANLNNKFFFGKWLKKLIGDGNLPGAMQVFELMRERGIRADAKPMNGLIGALYRSNVRSDHALGHEFAWQMIAARLEFVRQRESAYKVPKGMQTKECDVKPSYKSIQLMPVATIETFSILLEQYRRSNRKDDIMRLYTALKDAKVLPNTYFMNQMILSNWRSHDTKWTWDTYKILVSQNVQPDWDTYNYLWGIMKKATDPMTKDEFEFTAGRELFREMVSRAASLSKLQSMPRELYDAVILGLSLANDQAGTAVALRALQRHFGLWPTEETARSIVLQLTRAGYKIANREPGGGRPRPGRWGHRPKQLKLTARQTKERIHEVTKLFAAFKQQRMDSLSENGLVYDELSDDAKAEEALLLLSDLLHHVHQARLEANVDTDWRQPKSAIIKSQEAAKMMGVPDCDTWEEPR</sequence>
<organism evidence="3 4">
    <name type="scientific">Calycina marina</name>
    <dbReference type="NCBI Taxonomy" id="1763456"/>
    <lineage>
        <taxon>Eukaryota</taxon>
        <taxon>Fungi</taxon>
        <taxon>Dikarya</taxon>
        <taxon>Ascomycota</taxon>
        <taxon>Pezizomycotina</taxon>
        <taxon>Leotiomycetes</taxon>
        <taxon>Helotiales</taxon>
        <taxon>Pezizellaceae</taxon>
        <taxon>Calycina</taxon>
    </lineage>
</organism>
<evidence type="ECO:0000256" key="2">
    <source>
        <dbReference type="SAM" id="MobiDB-lite"/>
    </source>
</evidence>